<dbReference type="InterPro" id="IPR013894">
    <property type="entry name" value="RMI1_OB"/>
</dbReference>
<feature type="compositionally biased region" description="Basic residues" evidence="3">
    <location>
        <begin position="337"/>
        <end position="353"/>
    </location>
</feature>
<feature type="domain" description="RecQ mediated genome instability protein 1 OB-fold" evidence="4">
    <location>
        <begin position="60"/>
        <end position="153"/>
    </location>
</feature>
<evidence type="ECO:0000313" key="6">
    <source>
        <dbReference type="Proteomes" id="UP000663889"/>
    </source>
</evidence>
<evidence type="ECO:0000256" key="2">
    <source>
        <dbReference type="ARBA" id="ARBA00023242"/>
    </source>
</evidence>
<evidence type="ECO:0000313" key="5">
    <source>
        <dbReference type="EMBL" id="CAF1515374.1"/>
    </source>
</evidence>
<dbReference type="AlphaFoldDB" id="A0A815UBF6"/>
<dbReference type="GO" id="GO:0005634">
    <property type="term" value="C:nucleus"/>
    <property type="evidence" value="ECO:0007669"/>
    <property type="project" value="UniProtKB-SubCell"/>
</dbReference>
<dbReference type="Proteomes" id="UP000663889">
    <property type="component" value="Unassembled WGS sequence"/>
</dbReference>
<sequence length="364" mass="41309">MNTQDQLSSLGWSIKIDFFEKNKQQFDIIENQLFDSDLRQTGEKSLPGIAKLDQTTKPYIVQLHETRNITAPKNNETSSNRPHLYRLAITDGHVFQNALILPSLKNFNLDTPPGVKLLLKPKTKILNGFYILNDQTCEVLGGTVNELVHKWKLNKLMDTNVRTLIGEEAPLPWAPFSTTHTLATTVDTSKRSMDVVKIQEIHEEDPEYIRQRRATIDNLLTGRISKKRRIAKRKVINGTNLAKVFELENQPMTEKRPKIASSSSLSTSVINELINIATSTEAIKVNIRLPKPRKKSITPKAITKHKKRVQSNRKKISKRKLPDDDNRSKQGDGSGCKRQRRGRAVGGRKKIRPIKNITPVDSFA</sequence>
<feature type="compositionally biased region" description="Basic residues" evidence="3">
    <location>
        <begin position="294"/>
        <end position="319"/>
    </location>
</feature>
<dbReference type="PANTHER" id="PTHR13681">
    <property type="entry name" value="SURVIVAL OF MOTOR NEURON-RELATED-SPLICING FACTOR 30-RELATED"/>
    <property type="match status" value="1"/>
</dbReference>
<feature type="compositionally biased region" description="Basic and acidic residues" evidence="3">
    <location>
        <begin position="320"/>
        <end position="330"/>
    </location>
</feature>
<protein>
    <recommendedName>
        <fullName evidence="4">RecQ mediated genome instability protein 1 OB-fold domain-containing protein</fullName>
    </recommendedName>
</protein>
<name>A0A815UBF6_9BILA</name>
<keyword evidence="2" id="KW-0539">Nucleus</keyword>
<accession>A0A815UBF6</accession>
<comment type="subcellular location">
    <subcellularLocation>
        <location evidence="1">Nucleus</location>
    </subcellularLocation>
</comment>
<proteinExistence type="predicted"/>
<dbReference type="Pfam" id="PF08585">
    <property type="entry name" value="RMI1_N_C"/>
    <property type="match status" value="1"/>
</dbReference>
<dbReference type="PANTHER" id="PTHR13681:SF24">
    <property type="entry name" value="TUDOR DOMAIN-CONTAINING PROTEIN 3"/>
    <property type="match status" value="1"/>
</dbReference>
<dbReference type="InterPro" id="IPR042470">
    <property type="entry name" value="RMI1_N_C_sf"/>
</dbReference>
<comment type="caution">
    <text evidence="5">The sequence shown here is derived from an EMBL/GenBank/DDBJ whole genome shotgun (WGS) entry which is preliminary data.</text>
</comment>
<gene>
    <name evidence="5" type="ORF">SEV965_LOCUS36756</name>
</gene>
<dbReference type="EMBL" id="CAJNOU010006924">
    <property type="protein sequence ID" value="CAF1515374.1"/>
    <property type="molecule type" value="Genomic_DNA"/>
</dbReference>
<reference evidence="5" key="1">
    <citation type="submission" date="2021-02" db="EMBL/GenBank/DDBJ databases">
        <authorList>
            <person name="Nowell W R."/>
        </authorList>
    </citation>
    <scope>NUCLEOTIDE SEQUENCE</scope>
</reference>
<organism evidence="5 6">
    <name type="scientific">Rotaria sordida</name>
    <dbReference type="NCBI Taxonomy" id="392033"/>
    <lineage>
        <taxon>Eukaryota</taxon>
        <taxon>Metazoa</taxon>
        <taxon>Spiralia</taxon>
        <taxon>Gnathifera</taxon>
        <taxon>Rotifera</taxon>
        <taxon>Eurotatoria</taxon>
        <taxon>Bdelloidea</taxon>
        <taxon>Philodinida</taxon>
        <taxon>Philodinidae</taxon>
        <taxon>Rotaria</taxon>
    </lineage>
</organism>
<dbReference type="SMART" id="SM01161">
    <property type="entry name" value="DUF1767"/>
    <property type="match status" value="1"/>
</dbReference>
<dbReference type="Gene3D" id="2.40.50.770">
    <property type="entry name" value="RecQ-mediated genome instability protein Rmi1, C-terminal domain"/>
    <property type="match status" value="1"/>
</dbReference>
<feature type="region of interest" description="Disordered" evidence="3">
    <location>
        <begin position="294"/>
        <end position="364"/>
    </location>
</feature>
<evidence type="ECO:0000256" key="3">
    <source>
        <dbReference type="SAM" id="MobiDB-lite"/>
    </source>
</evidence>
<evidence type="ECO:0000256" key="1">
    <source>
        <dbReference type="ARBA" id="ARBA00004123"/>
    </source>
</evidence>
<evidence type="ECO:0000259" key="4">
    <source>
        <dbReference type="Pfam" id="PF08585"/>
    </source>
</evidence>